<feature type="compositionally biased region" description="Low complexity" evidence="1">
    <location>
        <begin position="153"/>
        <end position="164"/>
    </location>
</feature>
<reference evidence="2 3" key="1">
    <citation type="submission" date="2024-01" db="EMBL/GenBank/DDBJ databases">
        <title>Genome assemblies of Stephania.</title>
        <authorList>
            <person name="Yang L."/>
        </authorList>
    </citation>
    <scope>NUCLEOTIDE SEQUENCE [LARGE SCALE GENOMIC DNA]</scope>
    <source>
        <strain evidence="2">YNDBR</strain>
        <tissue evidence="2">Leaf</tissue>
    </source>
</reference>
<accession>A0AAP0L214</accession>
<dbReference type="Proteomes" id="UP001420932">
    <property type="component" value="Unassembled WGS sequence"/>
</dbReference>
<comment type="caution">
    <text evidence="2">The sequence shown here is derived from an EMBL/GenBank/DDBJ whole genome shotgun (WGS) entry which is preliminary data.</text>
</comment>
<dbReference type="AlphaFoldDB" id="A0AAP0L214"/>
<dbReference type="EMBL" id="JBBNAF010000002">
    <property type="protein sequence ID" value="KAK9162966.1"/>
    <property type="molecule type" value="Genomic_DNA"/>
</dbReference>
<feature type="compositionally biased region" description="Pro residues" evidence="1">
    <location>
        <begin position="99"/>
        <end position="113"/>
    </location>
</feature>
<feature type="region of interest" description="Disordered" evidence="1">
    <location>
        <begin position="97"/>
        <end position="123"/>
    </location>
</feature>
<name>A0AAP0L214_9MAGN</name>
<gene>
    <name evidence="2" type="ORF">Syun_003868</name>
</gene>
<organism evidence="2 3">
    <name type="scientific">Stephania yunnanensis</name>
    <dbReference type="NCBI Taxonomy" id="152371"/>
    <lineage>
        <taxon>Eukaryota</taxon>
        <taxon>Viridiplantae</taxon>
        <taxon>Streptophyta</taxon>
        <taxon>Embryophyta</taxon>
        <taxon>Tracheophyta</taxon>
        <taxon>Spermatophyta</taxon>
        <taxon>Magnoliopsida</taxon>
        <taxon>Ranunculales</taxon>
        <taxon>Menispermaceae</taxon>
        <taxon>Menispermoideae</taxon>
        <taxon>Cissampelideae</taxon>
        <taxon>Stephania</taxon>
    </lineage>
</organism>
<evidence type="ECO:0000313" key="2">
    <source>
        <dbReference type="EMBL" id="KAK9162966.1"/>
    </source>
</evidence>
<evidence type="ECO:0000256" key="1">
    <source>
        <dbReference type="SAM" id="MobiDB-lite"/>
    </source>
</evidence>
<protein>
    <submittedName>
        <fullName evidence="2">Uncharacterized protein</fullName>
    </submittedName>
</protein>
<keyword evidence="3" id="KW-1185">Reference proteome</keyword>
<feature type="region of interest" description="Disordered" evidence="1">
    <location>
        <begin position="143"/>
        <end position="164"/>
    </location>
</feature>
<proteinExistence type="predicted"/>
<sequence>MEDDHILITSLAAQAAVGVASNAEASELAPFRPATTSSNNVGTTTMAGAPTMTRNNYGVGLSVSHLPLPPLSQLTSASPSTVSITSHIRLSLHRLNSPLPLPPPSPSPLPLPSPSQLTFASPSTVSTHGEHLCLSLHRLNSRSQLSPSRVRQSPPSGSASPFSPSLNRPLCSSRHWICLSALIVSRSPVATIWICLSL</sequence>
<evidence type="ECO:0000313" key="3">
    <source>
        <dbReference type="Proteomes" id="UP001420932"/>
    </source>
</evidence>